<proteinExistence type="predicted"/>
<accession>A0A0D2BGP9</accession>
<keyword evidence="1" id="KW-0472">Membrane</keyword>
<keyword evidence="2" id="KW-0732">Signal</keyword>
<dbReference type="OrthoDB" id="5409353at2759"/>
<dbReference type="GeneID" id="27329549"/>
<evidence type="ECO:0000256" key="2">
    <source>
        <dbReference type="SAM" id="SignalP"/>
    </source>
</evidence>
<keyword evidence="5" id="KW-1185">Reference proteome</keyword>
<sequence length="371" mass="40757">MHLAPALAAGALALRASAFLLPLEVTAAAERPAFEVKPPPEVLMVGGSIDLDCPGCPFVDPKTPSVVQLGVESKIQLEFTIDAEDRLNINDFPVYPHDFDASNSSPVLVTTRQIRVEDGQESDPVQLDFALELLEPIRSIHNPDATLQPLRFTVFGLQGRPVKVDAIVVDILQTPEKAVIARFSQIPFELTPGAQTCDTSSQWSLCRLRAIITARLQYIMAAAKARAHGAHGWVKNGKGCHGRKFGGRAGHHSHHGHGHHMGGWSRHHRFHRFGHILHQTIRFFVIPALLGIIGGLMASAIGMLVGQTISYLWIRFHRRGQRGNASARAVEIVIAEDEKDALMTEDIPSPPKYQDLEACAEEVEKVTDEKH</sequence>
<name>A0A0D2BGP9_9EURO</name>
<evidence type="ECO:0000256" key="1">
    <source>
        <dbReference type="SAM" id="Phobius"/>
    </source>
</evidence>
<gene>
    <name evidence="4" type="ORF">PV08_02466</name>
</gene>
<feature type="transmembrane region" description="Helical" evidence="1">
    <location>
        <begin position="284"/>
        <end position="314"/>
    </location>
</feature>
<evidence type="ECO:0000313" key="5">
    <source>
        <dbReference type="Proteomes" id="UP000053328"/>
    </source>
</evidence>
<protein>
    <recommendedName>
        <fullName evidence="3">DUF7728 domain-containing protein</fullName>
    </recommendedName>
</protein>
<dbReference type="VEuPathDB" id="FungiDB:PV08_02466"/>
<dbReference type="PANTHER" id="PTHR40622:SF1">
    <property type="match status" value="1"/>
</dbReference>
<feature type="chain" id="PRO_5002239107" description="DUF7728 domain-containing protein" evidence="2">
    <location>
        <begin position="29"/>
        <end position="371"/>
    </location>
</feature>
<keyword evidence="1" id="KW-1133">Transmembrane helix</keyword>
<evidence type="ECO:0000259" key="3">
    <source>
        <dbReference type="Pfam" id="PF24854"/>
    </source>
</evidence>
<dbReference type="EMBL" id="KN847493">
    <property type="protein sequence ID" value="KIW18178.1"/>
    <property type="molecule type" value="Genomic_DNA"/>
</dbReference>
<keyword evidence="1" id="KW-0812">Transmembrane</keyword>
<dbReference type="InterPro" id="IPR056145">
    <property type="entry name" value="DUF7728"/>
</dbReference>
<dbReference type="Pfam" id="PF24854">
    <property type="entry name" value="DUF7728"/>
    <property type="match status" value="1"/>
</dbReference>
<feature type="signal peptide" evidence="2">
    <location>
        <begin position="1"/>
        <end position="28"/>
    </location>
</feature>
<dbReference type="AlphaFoldDB" id="A0A0D2BGP9"/>
<dbReference type="RefSeq" id="XP_016238394.1">
    <property type="nucleotide sequence ID" value="XM_016376824.1"/>
</dbReference>
<dbReference type="Proteomes" id="UP000053328">
    <property type="component" value="Unassembled WGS sequence"/>
</dbReference>
<dbReference type="HOGENOM" id="CLU_051864_0_0_1"/>
<reference evidence="4 5" key="1">
    <citation type="submission" date="2015-01" db="EMBL/GenBank/DDBJ databases">
        <title>The Genome Sequence of Exophiala spinifera CBS89968.</title>
        <authorList>
            <consortium name="The Broad Institute Genomics Platform"/>
            <person name="Cuomo C."/>
            <person name="de Hoog S."/>
            <person name="Gorbushina A."/>
            <person name="Stielow B."/>
            <person name="Teixiera M."/>
            <person name="Abouelleil A."/>
            <person name="Chapman S.B."/>
            <person name="Priest M."/>
            <person name="Young S.K."/>
            <person name="Wortman J."/>
            <person name="Nusbaum C."/>
            <person name="Birren B."/>
        </authorList>
    </citation>
    <scope>NUCLEOTIDE SEQUENCE [LARGE SCALE GENOMIC DNA]</scope>
    <source>
        <strain evidence="4 5">CBS 89968</strain>
    </source>
</reference>
<evidence type="ECO:0000313" key="4">
    <source>
        <dbReference type="EMBL" id="KIW18178.1"/>
    </source>
</evidence>
<organism evidence="4 5">
    <name type="scientific">Exophiala spinifera</name>
    <dbReference type="NCBI Taxonomy" id="91928"/>
    <lineage>
        <taxon>Eukaryota</taxon>
        <taxon>Fungi</taxon>
        <taxon>Dikarya</taxon>
        <taxon>Ascomycota</taxon>
        <taxon>Pezizomycotina</taxon>
        <taxon>Eurotiomycetes</taxon>
        <taxon>Chaetothyriomycetidae</taxon>
        <taxon>Chaetothyriales</taxon>
        <taxon>Herpotrichiellaceae</taxon>
        <taxon>Exophiala</taxon>
    </lineage>
</organism>
<feature type="domain" description="DUF7728" evidence="3">
    <location>
        <begin position="48"/>
        <end position="179"/>
    </location>
</feature>
<dbReference type="PANTHER" id="PTHR40622">
    <property type="match status" value="1"/>
</dbReference>